<feature type="domain" description="ComEC/Rec2-related protein" evidence="7">
    <location>
        <begin position="184"/>
        <end position="446"/>
    </location>
</feature>
<feature type="transmembrane region" description="Helical" evidence="6">
    <location>
        <begin position="197"/>
        <end position="218"/>
    </location>
</feature>
<protein>
    <submittedName>
        <fullName evidence="8">ComEC/Rec2 family competence protein</fullName>
    </submittedName>
</protein>
<evidence type="ECO:0000313" key="9">
    <source>
        <dbReference type="Proteomes" id="UP001304461"/>
    </source>
</evidence>
<dbReference type="NCBIfam" id="TIGR00360">
    <property type="entry name" value="ComEC_N-term"/>
    <property type="match status" value="1"/>
</dbReference>
<dbReference type="InterPro" id="IPR052159">
    <property type="entry name" value="Competence_DNA_uptake"/>
</dbReference>
<comment type="caution">
    <text evidence="8">The sequence shown here is derived from an EMBL/GenBank/DDBJ whole genome shotgun (WGS) entry which is preliminary data.</text>
</comment>
<dbReference type="RefSeq" id="WP_323305520.1">
    <property type="nucleotide sequence ID" value="NZ_JAYGHX010000005.1"/>
</dbReference>
<keyword evidence="2" id="KW-1003">Cell membrane</keyword>
<evidence type="ECO:0000313" key="8">
    <source>
        <dbReference type="EMBL" id="MEA5391488.1"/>
    </source>
</evidence>
<feature type="transmembrane region" description="Helical" evidence="6">
    <location>
        <begin position="369"/>
        <end position="391"/>
    </location>
</feature>
<evidence type="ECO:0000259" key="7">
    <source>
        <dbReference type="Pfam" id="PF03772"/>
    </source>
</evidence>
<feature type="transmembrane region" description="Helical" evidence="6">
    <location>
        <begin position="225"/>
        <end position="242"/>
    </location>
</feature>
<feature type="transmembrane region" description="Helical" evidence="6">
    <location>
        <begin position="271"/>
        <end position="288"/>
    </location>
</feature>
<feature type="transmembrane region" description="Helical" evidence="6">
    <location>
        <begin position="429"/>
        <end position="446"/>
    </location>
</feature>
<dbReference type="PANTHER" id="PTHR30619">
    <property type="entry name" value="DNA INTERNALIZATION/COMPETENCE PROTEIN COMEC/REC2"/>
    <property type="match status" value="1"/>
</dbReference>
<evidence type="ECO:0000256" key="5">
    <source>
        <dbReference type="ARBA" id="ARBA00023136"/>
    </source>
</evidence>
<keyword evidence="9" id="KW-1185">Reference proteome</keyword>
<keyword evidence="5 6" id="KW-0472">Membrane</keyword>
<reference evidence="8 9" key="1">
    <citation type="submission" date="2023-12" db="EMBL/GenBank/DDBJ databases">
        <title>Baltic Sea Cyanobacteria.</title>
        <authorList>
            <person name="Delbaje E."/>
            <person name="Fewer D.P."/>
            <person name="Shishido T.K."/>
        </authorList>
    </citation>
    <scope>NUCLEOTIDE SEQUENCE [LARGE SCALE GENOMIC DNA]</scope>
    <source>
        <strain evidence="8 9">UHCC 0139</strain>
    </source>
</reference>
<evidence type="ECO:0000256" key="4">
    <source>
        <dbReference type="ARBA" id="ARBA00022989"/>
    </source>
</evidence>
<sequence length="666" mass="69028">MPRSPLLPLLLLLVVLVQAQLRPLQPGPADPLRLLAGGDGPQPVILHGRLLADPAAAGAPAAGEARQATAPGPCRVLLQTAGGRSELGFPACPALREGWEVRVSGLLRRPRPAPHPLLAGPAERLARQGAWTRLAVERLEVLRRPPTPIADLRRSIAERFVAAAGPERGGLLAALVLGSAVVPLPAELRADFRVAGLSHALAASGFHLTVLLGAVLAIGRGLGRWARLGLGAGAMALFLLLAGPQPSVVRAVLMGAIALVLLESGRRGRPLGILGLSLAGMLLLRPAWLHDVGFQLSAAATAGLVLTARPLEQALARRLPGGPPGPAGWWRSWLAPALAVPVAASLWTLPLQLLHFGVVPLYAVPANLLAAPLLTPLTLGAMALAAVAVLVPSLLAHLLVPLGWLAQLLLQLAHGVAGLPMAQWQSGRPLPLLVLLFSLALLALVLPGTGRRLQGLAAGLGIGVLAAHLVLLGGDQLLLVHQGEGGPPRDLLLARHRGRAALVSTRADGFSCRQAGQLAQALGVARFDWTLLLDPVAADDPACWSLQAGRVLAYGGGAAPLAAGQRLASRGLAVEALAMDSHALRLQLGRHRWLLLPDRQAQTTWRLGRPAAAEGVWLGVRPRPAEQRALLAHGPPQVWLSGSLPAGAPLPRGWRASGASGALTAP</sequence>
<dbReference type="Pfam" id="PF03772">
    <property type="entry name" value="Competence"/>
    <property type="match status" value="1"/>
</dbReference>
<feature type="transmembrane region" description="Helical" evidence="6">
    <location>
        <begin position="248"/>
        <end position="264"/>
    </location>
</feature>
<evidence type="ECO:0000256" key="3">
    <source>
        <dbReference type="ARBA" id="ARBA00022692"/>
    </source>
</evidence>
<evidence type="ECO:0000256" key="6">
    <source>
        <dbReference type="SAM" id="Phobius"/>
    </source>
</evidence>
<dbReference type="EMBL" id="JAYGHX010000005">
    <property type="protein sequence ID" value="MEA5391488.1"/>
    <property type="molecule type" value="Genomic_DNA"/>
</dbReference>
<dbReference type="PANTHER" id="PTHR30619:SF1">
    <property type="entry name" value="RECOMBINATION PROTEIN 2"/>
    <property type="match status" value="1"/>
</dbReference>
<feature type="transmembrane region" description="Helical" evidence="6">
    <location>
        <begin position="453"/>
        <end position="472"/>
    </location>
</feature>
<comment type="subcellular location">
    <subcellularLocation>
        <location evidence="1">Cell membrane</location>
        <topology evidence="1">Multi-pass membrane protein</topology>
    </subcellularLocation>
</comment>
<evidence type="ECO:0000256" key="1">
    <source>
        <dbReference type="ARBA" id="ARBA00004651"/>
    </source>
</evidence>
<keyword evidence="3 6" id="KW-0812">Transmembrane</keyword>
<dbReference type="InterPro" id="IPR004477">
    <property type="entry name" value="ComEC_N"/>
</dbReference>
<accession>A0ABU5RUM8</accession>
<organism evidence="8 9">
    <name type="scientific">Cyanobium gracile UHCC 0139</name>
    <dbReference type="NCBI Taxonomy" id="3110308"/>
    <lineage>
        <taxon>Bacteria</taxon>
        <taxon>Bacillati</taxon>
        <taxon>Cyanobacteriota</taxon>
        <taxon>Cyanophyceae</taxon>
        <taxon>Synechococcales</taxon>
        <taxon>Prochlorococcaceae</taxon>
        <taxon>Cyanobium</taxon>
    </lineage>
</organism>
<proteinExistence type="predicted"/>
<dbReference type="Proteomes" id="UP001304461">
    <property type="component" value="Unassembled WGS sequence"/>
</dbReference>
<name>A0ABU5RUM8_9CYAN</name>
<evidence type="ECO:0000256" key="2">
    <source>
        <dbReference type="ARBA" id="ARBA00022475"/>
    </source>
</evidence>
<feature type="transmembrane region" description="Helical" evidence="6">
    <location>
        <begin position="398"/>
        <end position="417"/>
    </location>
</feature>
<gene>
    <name evidence="8" type="ORF">VB738_09475</name>
</gene>
<keyword evidence="4 6" id="KW-1133">Transmembrane helix</keyword>